<gene>
    <name evidence="1" type="ORF">FA95DRAFT_1678104</name>
</gene>
<sequence>MHFTLAFLYAAIPFLTTASALTVPPASRSPAPSARGIAVPIAKHSRSYRSGTVDPVALQRGMYASYDKILRGFDAYYENTGQRHPSQPAGHSSLPLGLSRRKSSPDGLDDDDNELWYGKISVGTPATEYKVDFDTGSSDIFLPGVDCTENCDNHTMYDPSASSTSQDRDATFKLTYGDGSSVEGEQYTDVVTCAGLTAKAQALGAANTYSTGFSSAQFPADGLMGMGFQEISQFKSPPFFQTLIEDGQVTDQVFGFKLAESGSELFLGGTNPALYTGDFTYVDVTTEGYWQTNFDSIAVNGSIPLFQKSSCIIDTGTTLIIGPEAAVNAFYAQIPYAAPLVFDGSSVGATSGLYTIPCDFNSTINLSFNKTAFSISPDTFMLGLDETILDTIKLIPADTTTNTCIGGLGFLPSLPPLPFWIIGDVFMRNVYTAFDVGNKRVGFANLNRGR</sequence>
<name>A0ACB8RY68_9AGAM</name>
<proteinExistence type="predicted"/>
<organism evidence="1 2">
    <name type="scientific">Auriscalpium vulgare</name>
    <dbReference type="NCBI Taxonomy" id="40419"/>
    <lineage>
        <taxon>Eukaryota</taxon>
        <taxon>Fungi</taxon>
        <taxon>Dikarya</taxon>
        <taxon>Basidiomycota</taxon>
        <taxon>Agaricomycotina</taxon>
        <taxon>Agaricomycetes</taxon>
        <taxon>Russulales</taxon>
        <taxon>Auriscalpiaceae</taxon>
        <taxon>Auriscalpium</taxon>
    </lineage>
</organism>
<protein>
    <submittedName>
        <fullName evidence="1">Acid protease</fullName>
    </submittedName>
</protein>
<evidence type="ECO:0000313" key="1">
    <source>
        <dbReference type="EMBL" id="KAI0048762.1"/>
    </source>
</evidence>
<keyword evidence="2" id="KW-1185">Reference proteome</keyword>
<keyword evidence="1" id="KW-0645">Protease</keyword>
<comment type="caution">
    <text evidence="1">The sequence shown here is derived from an EMBL/GenBank/DDBJ whole genome shotgun (WGS) entry which is preliminary data.</text>
</comment>
<accession>A0ACB8RY68</accession>
<dbReference type="EMBL" id="MU275882">
    <property type="protein sequence ID" value="KAI0048762.1"/>
    <property type="molecule type" value="Genomic_DNA"/>
</dbReference>
<evidence type="ECO:0000313" key="2">
    <source>
        <dbReference type="Proteomes" id="UP000814033"/>
    </source>
</evidence>
<keyword evidence="1" id="KW-0378">Hydrolase</keyword>
<dbReference type="Proteomes" id="UP000814033">
    <property type="component" value="Unassembled WGS sequence"/>
</dbReference>
<reference evidence="1" key="1">
    <citation type="submission" date="2021-02" db="EMBL/GenBank/DDBJ databases">
        <authorList>
            <consortium name="DOE Joint Genome Institute"/>
            <person name="Ahrendt S."/>
            <person name="Looney B.P."/>
            <person name="Miyauchi S."/>
            <person name="Morin E."/>
            <person name="Drula E."/>
            <person name="Courty P.E."/>
            <person name="Chicoki N."/>
            <person name="Fauchery L."/>
            <person name="Kohler A."/>
            <person name="Kuo A."/>
            <person name="Labutti K."/>
            <person name="Pangilinan J."/>
            <person name="Lipzen A."/>
            <person name="Riley R."/>
            <person name="Andreopoulos W."/>
            <person name="He G."/>
            <person name="Johnson J."/>
            <person name="Barry K.W."/>
            <person name="Grigoriev I.V."/>
            <person name="Nagy L."/>
            <person name="Hibbett D."/>
            <person name="Henrissat B."/>
            <person name="Matheny P.B."/>
            <person name="Labbe J."/>
            <person name="Martin F."/>
        </authorList>
    </citation>
    <scope>NUCLEOTIDE SEQUENCE</scope>
    <source>
        <strain evidence="1">FP105234-sp</strain>
    </source>
</reference>
<reference evidence="1" key="2">
    <citation type="journal article" date="2022" name="New Phytol.">
        <title>Evolutionary transition to the ectomycorrhizal habit in the genomes of a hyperdiverse lineage of mushroom-forming fungi.</title>
        <authorList>
            <person name="Looney B."/>
            <person name="Miyauchi S."/>
            <person name="Morin E."/>
            <person name="Drula E."/>
            <person name="Courty P.E."/>
            <person name="Kohler A."/>
            <person name="Kuo A."/>
            <person name="LaButti K."/>
            <person name="Pangilinan J."/>
            <person name="Lipzen A."/>
            <person name="Riley R."/>
            <person name="Andreopoulos W."/>
            <person name="He G."/>
            <person name="Johnson J."/>
            <person name="Nolan M."/>
            <person name="Tritt A."/>
            <person name="Barry K.W."/>
            <person name="Grigoriev I.V."/>
            <person name="Nagy L.G."/>
            <person name="Hibbett D."/>
            <person name="Henrissat B."/>
            <person name="Matheny P.B."/>
            <person name="Labbe J."/>
            <person name="Martin F.M."/>
        </authorList>
    </citation>
    <scope>NUCLEOTIDE SEQUENCE</scope>
    <source>
        <strain evidence="1">FP105234-sp</strain>
    </source>
</reference>